<dbReference type="EMBL" id="CP003322">
    <property type="protein sequence ID" value="AFC45949.1"/>
    <property type="molecule type" value="Genomic_DNA"/>
</dbReference>
<dbReference type="Proteomes" id="UP000008004">
    <property type="component" value="Chromosome"/>
</dbReference>
<accession>H8IW65</accession>
<evidence type="ECO:0000313" key="1">
    <source>
        <dbReference type="EMBL" id="AFC45949.1"/>
    </source>
</evidence>
<dbReference type="AlphaFoldDB" id="H8IW65"/>
<sequence length="42" mass="4656">MDVGQIWIWHNVHILNGIGDPISERGAFRDSLGLTVFEFGSA</sequence>
<dbReference type="KEGG" id="mia:OCU_47300"/>
<reference evidence="1 2" key="1">
    <citation type="journal article" date="2012" name="J. Bacteriol.">
        <title>Complete genome sequence of Mycobacterium intracellulare strain ATCC 13950T.</title>
        <authorList>
            <person name="Kim B.J."/>
            <person name="Choi B.S."/>
            <person name="Lim J.S."/>
            <person name="Choi I.Y."/>
            <person name="Lee J.H."/>
            <person name="Chun J."/>
            <person name="Kook Y.H."/>
            <person name="Kim B.J."/>
        </authorList>
    </citation>
    <scope>NUCLEOTIDE SEQUENCE [LARGE SCALE GENOMIC DNA]</scope>
    <source>
        <strain evidence="2">ATCC 13950 / DSM 43223 / JCM 6384 / NCTC 13025 / 3600</strain>
    </source>
</reference>
<name>H8IW65_MYCIA</name>
<dbReference type="PATRIC" id="fig|487521.10.peg.4737"/>
<protein>
    <submittedName>
        <fullName evidence="1">Uncharacterized protein</fullName>
    </submittedName>
</protein>
<dbReference type="HOGENOM" id="CLU_3254335_0_0_11"/>
<organism evidence="1 2">
    <name type="scientific">Mycobacterium intracellulare (strain ATCC 13950 / DSM 43223 / JCM 6384 / NCTC 13025 / 3600)</name>
    <dbReference type="NCBI Taxonomy" id="487521"/>
    <lineage>
        <taxon>Bacteria</taxon>
        <taxon>Bacillati</taxon>
        <taxon>Actinomycetota</taxon>
        <taxon>Actinomycetes</taxon>
        <taxon>Mycobacteriales</taxon>
        <taxon>Mycobacteriaceae</taxon>
        <taxon>Mycobacterium</taxon>
        <taxon>Mycobacterium avium complex (MAC)</taxon>
    </lineage>
</organism>
<evidence type="ECO:0000313" key="2">
    <source>
        <dbReference type="Proteomes" id="UP000008004"/>
    </source>
</evidence>
<proteinExistence type="predicted"/>
<gene>
    <name evidence="1" type="ordered locus">OCU_47300</name>
</gene>